<keyword evidence="4" id="KW-1185">Reference proteome</keyword>
<reference evidence="3 4" key="1">
    <citation type="journal article" date="2018" name="Front. Microbiol.">
        <title>Genome-Wide Analysis of Corynespora cassiicola Leaf Fall Disease Putative Effectors.</title>
        <authorList>
            <person name="Lopez D."/>
            <person name="Ribeiro S."/>
            <person name="Label P."/>
            <person name="Fumanal B."/>
            <person name="Venisse J.S."/>
            <person name="Kohler A."/>
            <person name="de Oliveira R.R."/>
            <person name="Labutti K."/>
            <person name="Lipzen A."/>
            <person name="Lail K."/>
            <person name="Bauer D."/>
            <person name="Ohm R.A."/>
            <person name="Barry K.W."/>
            <person name="Spatafora J."/>
            <person name="Grigoriev I.V."/>
            <person name="Martin F.M."/>
            <person name="Pujade-Renaud V."/>
        </authorList>
    </citation>
    <scope>NUCLEOTIDE SEQUENCE [LARGE SCALE GENOMIC DNA]</scope>
    <source>
        <strain evidence="3 4">Philippines</strain>
    </source>
</reference>
<dbReference type="EMBL" id="KZ678154">
    <property type="protein sequence ID" value="PSN59679.1"/>
    <property type="molecule type" value="Genomic_DNA"/>
</dbReference>
<evidence type="ECO:0000313" key="3">
    <source>
        <dbReference type="EMBL" id="PSN59679.1"/>
    </source>
</evidence>
<feature type="signal peptide" evidence="1">
    <location>
        <begin position="1"/>
        <end position="19"/>
    </location>
</feature>
<proteinExistence type="predicted"/>
<dbReference type="OrthoDB" id="3789367at2759"/>
<sequence>MKVLLSIIFLYNTLGFVTACQQWKVGYASKGTACELDAGYWRNKCRDMSWKYIDYSRKNQERLGRDIGGDAYCDPCTNNDPKCYCRVTFWRYKEWMGQTIPYFEDADWAIDSTDPFEKLPHKNVDC</sequence>
<gene>
    <name evidence="3" type="ORF">BS50DRAFT_640827</name>
</gene>
<evidence type="ECO:0000256" key="1">
    <source>
        <dbReference type="SAM" id="SignalP"/>
    </source>
</evidence>
<keyword evidence="1" id="KW-0732">Signal</keyword>
<name>A0A2T2N2T0_CORCC</name>
<feature type="domain" description="Avirulence Effector AvrLm4-7" evidence="2">
    <location>
        <begin position="20"/>
        <end position="103"/>
    </location>
</feature>
<accession>A0A2T2N2T0</accession>
<evidence type="ECO:0000259" key="2">
    <source>
        <dbReference type="Pfam" id="PF18661"/>
    </source>
</evidence>
<dbReference type="Gene3D" id="3.30.70.2910">
    <property type="match status" value="1"/>
</dbReference>
<organism evidence="3 4">
    <name type="scientific">Corynespora cassiicola Philippines</name>
    <dbReference type="NCBI Taxonomy" id="1448308"/>
    <lineage>
        <taxon>Eukaryota</taxon>
        <taxon>Fungi</taxon>
        <taxon>Dikarya</taxon>
        <taxon>Ascomycota</taxon>
        <taxon>Pezizomycotina</taxon>
        <taxon>Dothideomycetes</taxon>
        <taxon>Pleosporomycetidae</taxon>
        <taxon>Pleosporales</taxon>
        <taxon>Corynesporascaceae</taxon>
        <taxon>Corynespora</taxon>
    </lineage>
</organism>
<dbReference type="Proteomes" id="UP000240883">
    <property type="component" value="Unassembled WGS sequence"/>
</dbReference>
<dbReference type="PROSITE" id="PS51257">
    <property type="entry name" value="PROKAR_LIPOPROTEIN"/>
    <property type="match status" value="1"/>
</dbReference>
<evidence type="ECO:0000313" key="4">
    <source>
        <dbReference type="Proteomes" id="UP000240883"/>
    </source>
</evidence>
<protein>
    <recommendedName>
        <fullName evidence="2">Avirulence Effector AvrLm4-7 domain-containing protein</fullName>
    </recommendedName>
</protein>
<dbReference type="InterPro" id="IPR040621">
    <property type="entry name" value="AvrLm4-7"/>
</dbReference>
<dbReference type="AlphaFoldDB" id="A0A2T2N2T0"/>
<dbReference type="Pfam" id="PF18661">
    <property type="entry name" value="AvrLm4-7"/>
    <property type="match status" value="1"/>
</dbReference>
<feature type="chain" id="PRO_5015773770" description="Avirulence Effector AvrLm4-7 domain-containing protein" evidence="1">
    <location>
        <begin position="20"/>
        <end position="126"/>
    </location>
</feature>